<proteinExistence type="predicted"/>
<dbReference type="GO" id="GO:0007059">
    <property type="term" value="P:chromosome segregation"/>
    <property type="evidence" value="ECO:0007669"/>
    <property type="project" value="InterPro"/>
</dbReference>
<name>A0A077WRF3_9FUNG</name>
<evidence type="ECO:0000256" key="1">
    <source>
        <dbReference type="SAM" id="MobiDB-lite"/>
    </source>
</evidence>
<feature type="compositionally biased region" description="Polar residues" evidence="1">
    <location>
        <begin position="281"/>
        <end position="292"/>
    </location>
</feature>
<feature type="region of interest" description="Disordered" evidence="1">
    <location>
        <begin position="276"/>
        <end position="296"/>
    </location>
</feature>
<dbReference type="EMBL" id="LK023335">
    <property type="protein sequence ID" value="CDS09673.1"/>
    <property type="molecule type" value="Genomic_DNA"/>
</dbReference>
<dbReference type="Pfam" id="PF08202">
    <property type="entry name" value="MIS13"/>
    <property type="match status" value="1"/>
</dbReference>
<dbReference type="GO" id="GO:0051301">
    <property type="term" value="P:cell division"/>
    <property type="evidence" value="ECO:0007669"/>
    <property type="project" value="InterPro"/>
</dbReference>
<dbReference type="AlphaFoldDB" id="A0A077WRF3"/>
<dbReference type="PANTHER" id="PTHR14778">
    <property type="entry name" value="KINETOCHORE-ASSOCIATED PROTEIN DSN1 HOMOLOG"/>
    <property type="match status" value="1"/>
</dbReference>
<reference evidence="2" key="1">
    <citation type="journal article" date="2014" name="Genome Announc.">
        <title>De novo whole-genome sequence and genome annotation of Lichtheimia ramosa.</title>
        <authorList>
            <person name="Linde J."/>
            <person name="Schwartze V."/>
            <person name="Binder U."/>
            <person name="Lass-Florl C."/>
            <person name="Voigt K."/>
            <person name="Horn F."/>
        </authorList>
    </citation>
    <scope>NUCLEOTIDE SEQUENCE</scope>
    <source>
        <strain evidence="2">JMRC FSU:6197</strain>
    </source>
</reference>
<gene>
    <name evidence="2" type="ORF">LRAMOSA02350</name>
</gene>
<accession>A0A077WRF3</accession>
<dbReference type="GO" id="GO:0000444">
    <property type="term" value="C:MIS12/MIND type complex"/>
    <property type="evidence" value="ECO:0007669"/>
    <property type="project" value="InterPro"/>
</dbReference>
<feature type="region of interest" description="Disordered" evidence="1">
    <location>
        <begin position="1"/>
        <end position="23"/>
    </location>
</feature>
<dbReference type="InterPro" id="IPR013218">
    <property type="entry name" value="Dsn1/Mis13"/>
</dbReference>
<protein>
    <submittedName>
        <fullName evidence="2">Uncharacterized protein</fullName>
    </submittedName>
</protein>
<dbReference type="PANTHER" id="PTHR14778:SF2">
    <property type="entry name" value="KINETOCHORE-ASSOCIATED PROTEIN DSN1 HOMOLOG"/>
    <property type="match status" value="1"/>
</dbReference>
<feature type="region of interest" description="Disordered" evidence="1">
    <location>
        <begin position="185"/>
        <end position="206"/>
    </location>
</feature>
<evidence type="ECO:0000313" key="2">
    <source>
        <dbReference type="EMBL" id="CDS09673.1"/>
    </source>
</evidence>
<dbReference type="OrthoDB" id="3364649at2759"/>
<organism evidence="2">
    <name type="scientific">Lichtheimia ramosa</name>
    <dbReference type="NCBI Taxonomy" id="688394"/>
    <lineage>
        <taxon>Eukaryota</taxon>
        <taxon>Fungi</taxon>
        <taxon>Fungi incertae sedis</taxon>
        <taxon>Mucoromycota</taxon>
        <taxon>Mucoromycotina</taxon>
        <taxon>Mucoromycetes</taxon>
        <taxon>Mucorales</taxon>
        <taxon>Lichtheimiaceae</taxon>
        <taxon>Lichtheimia</taxon>
    </lineage>
</organism>
<sequence length="379" mass="43634">MQTPQHDDDDSEFSYRLPEDSNRFLQSPRKRRLLLDGSQQRLQSTQSLVSWQDDLKGNNLDNLQYSIASGILSPKSPISLASFGQDESASSVIYDTDRPSVTEWQLTDQLPSLPSDKLFKAIPSGVQNSVRLNQLFIWASLLVQNQQSKSHEHKISAQSQKANKIANRVRNRLIEQLIKGEITPSSSREFDDQRLGKKMPHPQNEKNRERIRELQEMLKTLHAERSAWDQASTKVFSEHAATLDECSQYSEKQKVTDEILDELPGFQKQFLDKYCTESDQETSSSQPLSSTEGMEIPQRLRDNIPRIRQTLFVLQQLQKKARRYCDDKTREYVQKGYTKLKYLPKDDNLMVLDKANHDTDKRKDGDIDALRLLGSSVFS</sequence>